<organism evidence="3 4">
    <name type="scientific">Ruoffia tabacinasalis</name>
    <dbReference type="NCBI Taxonomy" id="87458"/>
    <lineage>
        <taxon>Bacteria</taxon>
        <taxon>Bacillati</taxon>
        <taxon>Bacillota</taxon>
        <taxon>Bacilli</taxon>
        <taxon>Lactobacillales</taxon>
        <taxon>Aerococcaceae</taxon>
        <taxon>Ruoffia</taxon>
    </lineage>
</organism>
<sequence length="740" mass="83699">MNQQLRKLQTVLGTLFIPLIILLMSVLIFFIGFTDVQPEQYNFRINQVAEETVQAPVTIEDTEQTEINRERARSSVPDAYVFQPAILEQQVEQAEEFFNLIYSIRENEYSTVDINEMLEDSVLSNLMDITSIDSQRTETQSVPFGQLEDTEQHVVYNQAVLASEGDSVRELDESLSVDSITTLLTVNNEALNQLQQQINDLLASVLSSEIESTDLNQILSDVNQYISELDIDSESKGIISELMQELVVPTVVFSESETEKRREEAENAVQPSYILQGQIIVQEGHIINQTTYRQLDLLGYLDQESNNDLLIAFAAVIIIHAIALVYYVVKEKEKALLDIELGTQILGYGLLFTVSFLVLRVLHILQLNGIDYAMLFLPIYVIPMLLRPRTNIRLTLFFMGFFNLLALFISHDGDSMTVTFMITIFYFFSSLISLSYQLLVKNKNSLRYGFLYALALHAVFAIPIVLMTNVTLVSETLVVILSFILFNLLIAFGIYFFIEPYWHKLLSSKAPLTLNQLANLTHPLLKSIVEKAPGSYHHSMMVANIAANAADAIGSDSSLVRIASYYHDIGKVNHPLFFVENLSEGMESPHSMVTAEESAAIIIGHVTEGEKILREYDMPESVIDICMQHHGTTLVRYFYHQAKQADNHVDEEKFRYPGPKPQSKEAMIIMIADSVEAASRTIKEHTQTAFENLVDNIINGKLAEGQFEECHMTVAELEKVKKSIVHTIASTFHTRVEYPD</sequence>
<dbReference type="PANTHER" id="PTHR36442">
    <property type="entry name" value="CYCLIC-DI-AMP PHOSPHODIESTERASE PGPH"/>
    <property type="match status" value="1"/>
</dbReference>
<feature type="transmembrane region" description="Helical" evidence="1">
    <location>
        <begin position="369"/>
        <end position="386"/>
    </location>
</feature>
<dbReference type="PANTHER" id="PTHR36442:SF1">
    <property type="entry name" value="CYCLIC-DI-AMP PHOSPHODIESTERASE PGPH"/>
    <property type="match status" value="1"/>
</dbReference>
<feature type="transmembrane region" description="Helical" evidence="1">
    <location>
        <begin position="341"/>
        <end position="363"/>
    </location>
</feature>
<feature type="transmembrane region" description="Helical" evidence="1">
    <location>
        <begin position="309"/>
        <end position="329"/>
    </location>
</feature>
<evidence type="ECO:0000313" key="3">
    <source>
        <dbReference type="EMBL" id="TLQ48889.1"/>
    </source>
</evidence>
<dbReference type="NCBIfam" id="TIGR00277">
    <property type="entry name" value="HDIG"/>
    <property type="match status" value="1"/>
</dbReference>
<dbReference type="AlphaFoldDB" id="A0A5R9EMV1"/>
<proteinExistence type="predicted"/>
<dbReference type="OrthoDB" id="9806952at2"/>
<protein>
    <submittedName>
        <fullName evidence="3">HDIG domain-containing protein</fullName>
    </submittedName>
</protein>
<keyword evidence="1" id="KW-0812">Transmembrane</keyword>
<dbReference type="CDD" id="cd00077">
    <property type="entry name" value="HDc"/>
    <property type="match status" value="1"/>
</dbReference>
<feature type="transmembrane region" description="Helical" evidence="1">
    <location>
        <begin position="393"/>
        <end position="411"/>
    </location>
</feature>
<dbReference type="Pfam" id="PF07697">
    <property type="entry name" value="7TMR-HDED"/>
    <property type="match status" value="1"/>
</dbReference>
<evidence type="ECO:0000256" key="1">
    <source>
        <dbReference type="SAM" id="Phobius"/>
    </source>
</evidence>
<keyword evidence="1" id="KW-1133">Transmembrane helix</keyword>
<feature type="transmembrane region" description="Helical" evidence="1">
    <location>
        <begin position="417"/>
        <end position="439"/>
    </location>
</feature>
<dbReference type="Gene3D" id="1.10.3210.10">
    <property type="entry name" value="Hypothetical protein af1432"/>
    <property type="match status" value="1"/>
</dbReference>
<accession>A0A5R9EMV1</accession>
<dbReference type="InterPro" id="IPR052722">
    <property type="entry name" value="PgpH_phosphodiesterase"/>
</dbReference>
<dbReference type="SUPFAM" id="SSF109604">
    <property type="entry name" value="HD-domain/PDEase-like"/>
    <property type="match status" value="1"/>
</dbReference>
<keyword evidence="1" id="KW-0472">Membrane</keyword>
<evidence type="ECO:0000313" key="4">
    <source>
        <dbReference type="Proteomes" id="UP000306420"/>
    </source>
</evidence>
<dbReference type="InterPro" id="IPR003607">
    <property type="entry name" value="HD/PDEase_dom"/>
</dbReference>
<dbReference type="InterPro" id="IPR011624">
    <property type="entry name" value="Metal-dep_PHydrolase_7TM_extra"/>
</dbReference>
<dbReference type="PROSITE" id="PS51831">
    <property type="entry name" value="HD"/>
    <property type="match status" value="1"/>
</dbReference>
<dbReference type="Pfam" id="PF01966">
    <property type="entry name" value="HD"/>
    <property type="match status" value="1"/>
</dbReference>
<comment type="caution">
    <text evidence="3">The sequence shown here is derived from an EMBL/GenBank/DDBJ whole genome shotgun (WGS) entry which is preliminary data.</text>
</comment>
<dbReference type="InterPro" id="IPR006674">
    <property type="entry name" value="HD_domain"/>
</dbReference>
<dbReference type="EMBL" id="VBSP01000006">
    <property type="protein sequence ID" value="TLQ48889.1"/>
    <property type="molecule type" value="Genomic_DNA"/>
</dbReference>
<feature type="transmembrane region" description="Helical" evidence="1">
    <location>
        <begin position="478"/>
        <end position="498"/>
    </location>
</feature>
<dbReference type="SMART" id="SM00471">
    <property type="entry name" value="HDc"/>
    <property type="match status" value="1"/>
</dbReference>
<reference evidence="3 4" key="1">
    <citation type="submission" date="2019-05" db="EMBL/GenBank/DDBJ databases">
        <title>The metagenome of a microbial culture collection derived from dairy environment covers the genomic content of the human microbiome.</title>
        <authorList>
            <person name="Roder T."/>
            <person name="Wuthrich D."/>
            <person name="Sattari Z."/>
            <person name="Von Ah U."/>
            <person name="Bar C."/>
            <person name="Ronchi F."/>
            <person name="Macpherson A.J."/>
            <person name="Ganal-Vonarburg S.C."/>
            <person name="Bruggmann R."/>
            <person name="Vergeres G."/>
        </authorList>
    </citation>
    <scope>NUCLEOTIDE SEQUENCE [LARGE SCALE GENOMIC DNA]</scope>
    <source>
        <strain evidence="3 4">FAM 24227</strain>
    </source>
</reference>
<gene>
    <name evidence="3" type="ORF">FEZ33_03080</name>
</gene>
<feature type="transmembrane region" description="Helical" evidence="1">
    <location>
        <begin position="451"/>
        <end position="472"/>
    </location>
</feature>
<dbReference type="InterPro" id="IPR006675">
    <property type="entry name" value="HDIG_dom"/>
</dbReference>
<dbReference type="RefSeq" id="WP_138403933.1">
    <property type="nucleotide sequence ID" value="NZ_VBSP01000006.1"/>
</dbReference>
<feature type="transmembrane region" description="Helical" evidence="1">
    <location>
        <begin position="12"/>
        <end position="33"/>
    </location>
</feature>
<feature type="domain" description="HD" evidence="2">
    <location>
        <begin position="535"/>
        <end position="678"/>
    </location>
</feature>
<evidence type="ECO:0000259" key="2">
    <source>
        <dbReference type="PROSITE" id="PS51831"/>
    </source>
</evidence>
<dbReference type="Proteomes" id="UP000306420">
    <property type="component" value="Unassembled WGS sequence"/>
</dbReference>
<name>A0A5R9EMV1_9LACT</name>